<evidence type="ECO:0000256" key="5">
    <source>
        <dbReference type="PROSITE-ProRule" id="PRU00169"/>
    </source>
</evidence>
<dbReference type="PROSITE" id="PS50110">
    <property type="entry name" value="RESPONSE_REGULATORY"/>
    <property type="match status" value="1"/>
</dbReference>
<organism evidence="8 9">
    <name type="scientific">Desulfoglaeba alkanexedens ALDC</name>
    <dbReference type="NCBI Taxonomy" id="980445"/>
    <lineage>
        <taxon>Bacteria</taxon>
        <taxon>Pseudomonadati</taxon>
        <taxon>Thermodesulfobacteriota</taxon>
        <taxon>Syntrophobacteria</taxon>
        <taxon>Syntrophobacterales</taxon>
        <taxon>Syntrophobacteraceae</taxon>
        <taxon>Desulfoglaeba</taxon>
    </lineage>
</organism>
<keyword evidence="1" id="KW-0547">Nucleotide-binding</keyword>
<dbReference type="SMART" id="SM00448">
    <property type="entry name" value="REC"/>
    <property type="match status" value="1"/>
</dbReference>
<dbReference type="Proteomes" id="UP000298602">
    <property type="component" value="Chromosome"/>
</dbReference>
<evidence type="ECO:0000313" key="9">
    <source>
        <dbReference type="Proteomes" id="UP000298602"/>
    </source>
</evidence>
<dbReference type="Pfam" id="PF00158">
    <property type="entry name" value="Sigma54_activat"/>
    <property type="match status" value="1"/>
</dbReference>
<feature type="domain" description="Sigma-54 factor interaction" evidence="6">
    <location>
        <begin position="155"/>
        <end position="384"/>
    </location>
</feature>
<gene>
    <name evidence="8" type="ORF">FDQ92_02130</name>
</gene>
<dbReference type="PROSITE" id="PS00688">
    <property type="entry name" value="SIGMA54_INTERACT_3"/>
    <property type="match status" value="1"/>
</dbReference>
<dbReference type="FunFam" id="3.40.50.300:FF:000006">
    <property type="entry name" value="DNA-binding transcriptional regulator NtrC"/>
    <property type="match status" value="1"/>
</dbReference>
<dbReference type="Pfam" id="PF02954">
    <property type="entry name" value="HTH_8"/>
    <property type="match status" value="1"/>
</dbReference>
<reference evidence="8 9" key="2">
    <citation type="submission" date="2019-05" db="EMBL/GenBank/DDBJ databases">
        <authorList>
            <person name="Suflita J.M."/>
            <person name="Marks C.R."/>
        </authorList>
    </citation>
    <scope>NUCLEOTIDE SEQUENCE [LARGE SCALE GENOMIC DNA]</scope>
    <source>
        <strain evidence="8 9">ALDC</strain>
    </source>
</reference>
<dbReference type="InterPro" id="IPR002197">
    <property type="entry name" value="HTH_Fis"/>
</dbReference>
<dbReference type="InterPro" id="IPR002078">
    <property type="entry name" value="Sigma_54_int"/>
</dbReference>
<keyword evidence="4" id="KW-0804">Transcription</keyword>
<sequence>MAGIREGGEEETEMAKVLFVEDDASLRLTQTLYLEQEGFTVTAASGRRGARKSLEQDSFDLVVTDLRLGEASGIDVLRDTRSLQPEAEIIVITGYGSVESAVEAMKEGAYDYLTKPVDPEQLVRVLRKALERRALRLQVDHLQVRCAREAGLDGFVAVSPAMRLVLSAVDDVAATDATVLIEGESGTGKELIAKLIHQRSRRAMGPFLGINCGAMPENLLESELFGHVRGSFTGAHRDKKGLFEAAGGGTLFLDEIGELSPNFQVKLLRTLQEGTIRRVGDIRETFVDVRIIAASNRDLIGLVHEGAFRQDLYFRIKVVPIHLPPLRERREDILPLAEMFVRRLSDRMGRKPPELSPAAKEKLYGHCWPGNVRELENTLERALIFNRGDRLEADDFTLEACPPHPSAGFGTAAEDARDWRVSLEEIERRHILDVLERCGGNRTKAARILGIGTNTLWRKIKRYQEASGYDPTQT</sequence>
<dbReference type="InterPro" id="IPR009057">
    <property type="entry name" value="Homeodomain-like_sf"/>
</dbReference>
<proteinExistence type="predicted"/>
<dbReference type="PANTHER" id="PTHR32071">
    <property type="entry name" value="TRANSCRIPTIONAL REGULATORY PROTEIN"/>
    <property type="match status" value="1"/>
</dbReference>
<dbReference type="GO" id="GO:0000160">
    <property type="term" value="P:phosphorelay signal transduction system"/>
    <property type="evidence" value="ECO:0007669"/>
    <property type="project" value="InterPro"/>
</dbReference>
<keyword evidence="2" id="KW-0067">ATP-binding</keyword>
<dbReference type="OrthoDB" id="9763792at2"/>
<dbReference type="PANTHER" id="PTHR32071:SF122">
    <property type="entry name" value="SIGMA FACTOR"/>
    <property type="match status" value="1"/>
</dbReference>
<dbReference type="AlphaFoldDB" id="A0A4P8L067"/>
<evidence type="ECO:0000259" key="6">
    <source>
        <dbReference type="PROSITE" id="PS50045"/>
    </source>
</evidence>
<dbReference type="PROSITE" id="PS50045">
    <property type="entry name" value="SIGMA54_INTERACT_4"/>
    <property type="match status" value="1"/>
</dbReference>
<dbReference type="EMBL" id="CP040098">
    <property type="protein sequence ID" value="QCQ21100.1"/>
    <property type="molecule type" value="Genomic_DNA"/>
</dbReference>
<evidence type="ECO:0000313" key="8">
    <source>
        <dbReference type="EMBL" id="QCQ21100.1"/>
    </source>
</evidence>
<dbReference type="Pfam" id="PF00072">
    <property type="entry name" value="Response_reg"/>
    <property type="match status" value="1"/>
</dbReference>
<dbReference type="Gene3D" id="3.40.50.300">
    <property type="entry name" value="P-loop containing nucleotide triphosphate hydrolases"/>
    <property type="match status" value="1"/>
</dbReference>
<dbReference type="GO" id="GO:0043565">
    <property type="term" value="F:sequence-specific DNA binding"/>
    <property type="evidence" value="ECO:0007669"/>
    <property type="project" value="InterPro"/>
</dbReference>
<keyword evidence="5" id="KW-0597">Phosphoprotein</keyword>
<dbReference type="InterPro" id="IPR001789">
    <property type="entry name" value="Sig_transdc_resp-reg_receiver"/>
</dbReference>
<dbReference type="PRINTS" id="PR01590">
    <property type="entry name" value="HTHFIS"/>
</dbReference>
<dbReference type="CDD" id="cd00009">
    <property type="entry name" value="AAA"/>
    <property type="match status" value="1"/>
</dbReference>
<evidence type="ECO:0000256" key="2">
    <source>
        <dbReference type="ARBA" id="ARBA00022840"/>
    </source>
</evidence>
<dbReference type="InterPro" id="IPR025662">
    <property type="entry name" value="Sigma_54_int_dom_ATP-bd_1"/>
</dbReference>
<evidence type="ECO:0000259" key="7">
    <source>
        <dbReference type="PROSITE" id="PS50110"/>
    </source>
</evidence>
<reference evidence="8 9" key="1">
    <citation type="submission" date="2019-05" db="EMBL/GenBank/DDBJ databases">
        <title>The Complete Genome Sequence of the n-alkane-degrading Desulfoglaeba alkanexedens ALDC reveals multiple alkylsuccinate synthase gene clusters.</title>
        <authorList>
            <person name="Callaghan A.V."/>
            <person name="Davidova I.A."/>
            <person name="Duncan K.E."/>
            <person name="Morris B."/>
            <person name="McInerney M.J."/>
        </authorList>
    </citation>
    <scope>NUCLEOTIDE SEQUENCE [LARGE SCALE GENOMIC DNA]</scope>
    <source>
        <strain evidence="8 9">ALDC</strain>
    </source>
</reference>
<dbReference type="Gene3D" id="3.40.50.2300">
    <property type="match status" value="1"/>
</dbReference>
<dbReference type="SUPFAM" id="SSF52540">
    <property type="entry name" value="P-loop containing nucleoside triphosphate hydrolases"/>
    <property type="match status" value="1"/>
</dbReference>
<dbReference type="GO" id="GO:0005524">
    <property type="term" value="F:ATP binding"/>
    <property type="evidence" value="ECO:0007669"/>
    <property type="project" value="UniProtKB-KW"/>
</dbReference>
<dbReference type="PROSITE" id="PS00675">
    <property type="entry name" value="SIGMA54_INTERACT_1"/>
    <property type="match status" value="1"/>
</dbReference>
<dbReference type="Gene3D" id="1.10.8.60">
    <property type="match status" value="1"/>
</dbReference>
<evidence type="ECO:0000256" key="4">
    <source>
        <dbReference type="ARBA" id="ARBA00023163"/>
    </source>
</evidence>
<keyword evidence="9" id="KW-1185">Reference proteome</keyword>
<dbReference type="GO" id="GO:0006355">
    <property type="term" value="P:regulation of DNA-templated transcription"/>
    <property type="evidence" value="ECO:0007669"/>
    <property type="project" value="InterPro"/>
</dbReference>
<evidence type="ECO:0000256" key="1">
    <source>
        <dbReference type="ARBA" id="ARBA00022741"/>
    </source>
</evidence>
<feature type="domain" description="Response regulatory" evidence="7">
    <location>
        <begin position="16"/>
        <end position="130"/>
    </location>
</feature>
<dbReference type="Gene3D" id="1.10.10.60">
    <property type="entry name" value="Homeodomain-like"/>
    <property type="match status" value="1"/>
</dbReference>
<dbReference type="InterPro" id="IPR058031">
    <property type="entry name" value="AAA_lid_NorR"/>
</dbReference>
<protein>
    <submittedName>
        <fullName evidence="8">Sigma-54-dependent Fis family transcriptional regulator</fullName>
    </submittedName>
</protein>
<dbReference type="SMART" id="SM00382">
    <property type="entry name" value="AAA"/>
    <property type="match status" value="1"/>
</dbReference>
<dbReference type="InterPro" id="IPR003593">
    <property type="entry name" value="AAA+_ATPase"/>
</dbReference>
<name>A0A4P8L067_9BACT</name>
<dbReference type="SUPFAM" id="SSF52172">
    <property type="entry name" value="CheY-like"/>
    <property type="match status" value="1"/>
</dbReference>
<dbReference type="KEGG" id="dax:FDQ92_02130"/>
<keyword evidence="3" id="KW-0805">Transcription regulation</keyword>
<dbReference type="InterPro" id="IPR027417">
    <property type="entry name" value="P-loop_NTPase"/>
</dbReference>
<dbReference type="SUPFAM" id="SSF46689">
    <property type="entry name" value="Homeodomain-like"/>
    <property type="match status" value="1"/>
</dbReference>
<feature type="modified residue" description="4-aspartylphosphate" evidence="5">
    <location>
        <position position="65"/>
    </location>
</feature>
<dbReference type="InterPro" id="IPR025944">
    <property type="entry name" value="Sigma_54_int_dom_CS"/>
</dbReference>
<accession>A0A4P8L067</accession>
<dbReference type="InterPro" id="IPR011006">
    <property type="entry name" value="CheY-like_superfamily"/>
</dbReference>
<evidence type="ECO:0000256" key="3">
    <source>
        <dbReference type="ARBA" id="ARBA00023015"/>
    </source>
</evidence>
<dbReference type="Pfam" id="PF25601">
    <property type="entry name" value="AAA_lid_14"/>
    <property type="match status" value="1"/>
</dbReference>